<comment type="caution">
    <text evidence="2">The sequence shown here is derived from an EMBL/GenBank/DDBJ whole genome shotgun (WGS) entry which is preliminary data.</text>
</comment>
<dbReference type="AlphaFoldDB" id="A0A699RPT2"/>
<gene>
    <name evidence="2" type="ORF">Tci_859636</name>
</gene>
<sequence length="132" mass="15482">DNKQNREATNSKPTRMGGRFTSGIVDTQNTSKKQPDETSFSLTYGSEALILTVKSNVAKYNRGRMKEVTKRKESKEVALIEEAYYQNELRMYHRKRSNHSTYKVGYFVLLLQNNTKNPQVWQRPHMIREVHE</sequence>
<dbReference type="EMBL" id="BKCJ011111423">
    <property type="protein sequence ID" value="GFC87666.1"/>
    <property type="molecule type" value="Genomic_DNA"/>
</dbReference>
<feature type="compositionally biased region" description="Polar residues" evidence="1">
    <location>
        <begin position="24"/>
        <end position="39"/>
    </location>
</feature>
<organism evidence="2">
    <name type="scientific">Tanacetum cinerariifolium</name>
    <name type="common">Dalmatian daisy</name>
    <name type="synonym">Chrysanthemum cinerariifolium</name>
    <dbReference type="NCBI Taxonomy" id="118510"/>
    <lineage>
        <taxon>Eukaryota</taxon>
        <taxon>Viridiplantae</taxon>
        <taxon>Streptophyta</taxon>
        <taxon>Embryophyta</taxon>
        <taxon>Tracheophyta</taxon>
        <taxon>Spermatophyta</taxon>
        <taxon>Magnoliopsida</taxon>
        <taxon>eudicotyledons</taxon>
        <taxon>Gunneridae</taxon>
        <taxon>Pentapetalae</taxon>
        <taxon>asterids</taxon>
        <taxon>campanulids</taxon>
        <taxon>Asterales</taxon>
        <taxon>Asteraceae</taxon>
        <taxon>Asteroideae</taxon>
        <taxon>Anthemideae</taxon>
        <taxon>Anthemidinae</taxon>
        <taxon>Tanacetum</taxon>
    </lineage>
</organism>
<protein>
    <submittedName>
        <fullName evidence="2">Uncharacterized protein</fullName>
    </submittedName>
</protein>
<reference evidence="2" key="1">
    <citation type="journal article" date="2019" name="Sci. Rep.">
        <title>Draft genome of Tanacetum cinerariifolium, the natural source of mosquito coil.</title>
        <authorList>
            <person name="Yamashiro T."/>
            <person name="Shiraishi A."/>
            <person name="Satake H."/>
            <person name="Nakayama K."/>
        </authorList>
    </citation>
    <scope>NUCLEOTIDE SEQUENCE</scope>
</reference>
<evidence type="ECO:0000256" key="1">
    <source>
        <dbReference type="SAM" id="MobiDB-lite"/>
    </source>
</evidence>
<accession>A0A699RPT2</accession>
<feature type="non-terminal residue" evidence="2">
    <location>
        <position position="1"/>
    </location>
</feature>
<evidence type="ECO:0000313" key="2">
    <source>
        <dbReference type="EMBL" id="GFC87666.1"/>
    </source>
</evidence>
<proteinExistence type="predicted"/>
<name>A0A699RPT2_TANCI</name>
<feature type="region of interest" description="Disordered" evidence="1">
    <location>
        <begin position="1"/>
        <end position="39"/>
    </location>
</feature>